<dbReference type="InterPro" id="IPR007527">
    <property type="entry name" value="Znf_SWIM"/>
</dbReference>
<dbReference type="PROSITE" id="PS50966">
    <property type="entry name" value="ZF_SWIM"/>
    <property type="match status" value="1"/>
</dbReference>
<keyword evidence="1" id="KW-0479">Metal-binding</keyword>
<dbReference type="GO" id="GO:0008270">
    <property type="term" value="F:zinc ion binding"/>
    <property type="evidence" value="ECO:0007669"/>
    <property type="project" value="UniProtKB-KW"/>
</dbReference>
<dbReference type="Pfam" id="PF04434">
    <property type="entry name" value="SWIM"/>
    <property type="match status" value="1"/>
</dbReference>
<evidence type="ECO:0000256" key="1">
    <source>
        <dbReference type="PROSITE-ProRule" id="PRU00325"/>
    </source>
</evidence>
<protein>
    <submittedName>
        <fullName evidence="3">Uncharacterized protein LOC105124571</fullName>
    </submittedName>
</protein>
<reference evidence="3" key="1">
    <citation type="submission" date="2018-02" db="EMBL/GenBank/DDBJ databases">
        <title>Rhizophora mucronata_Transcriptome.</title>
        <authorList>
            <person name="Meera S.P."/>
            <person name="Sreeshan A."/>
            <person name="Augustine A."/>
        </authorList>
    </citation>
    <scope>NUCLEOTIDE SEQUENCE</scope>
    <source>
        <tissue evidence="3">Leaf</tissue>
    </source>
</reference>
<dbReference type="AlphaFoldDB" id="A0A2P2L3S3"/>
<evidence type="ECO:0000313" key="3">
    <source>
        <dbReference type="EMBL" id="MBX12619.1"/>
    </source>
</evidence>
<sequence>MWLSTMRSLPLASQEASGAIEAYHTKLKAKLFDDSHLGAFQRVDWLVHKLTTELHSCYWLDRYADESGSFQNVKEEYIAATSWHRALQIPDSAVTFDDKDRLFAKVLSQKDSKLTHIVWNPGSEFAVCDCAWSFQGNLCKHVIKVNMICGHREGYQPSMSFQSFKELLTTLWKKPLDDSIDLDLSAAWTHQMLGQIKQLVELNSSNDIRVVVNKLPLKWVSKKGRTSVGIPSSVNVLPSSSRNSIKDTVASKKSRKRKRLSRLTW</sequence>
<proteinExistence type="predicted"/>
<evidence type="ECO:0000259" key="2">
    <source>
        <dbReference type="PROSITE" id="PS50966"/>
    </source>
</evidence>
<accession>A0A2P2L3S3</accession>
<name>A0A2P2L3S3_RHIMU</name>
<dbReference type="PANTHER" id="PTHR33977">
    <property type="entry name" value="ZINC ION BINDING PROTEIN"/>
    <property type="match status" value="1"/>
</dbReference>
<keyword evidence="1" id="KW-0862">Zinc</keyword>
<feature type="domain" description="SWIM-type" evidence="2">
    <location>
        <begin position="113"/>
        <end position="150"/>
    </location>
</feature>
<dbReference type="PANTHER" id="PTHR33977:SF2">
    <property type="entry name" value="OS09G0309100 PROTEIN"/>
    <property type="match status" value="1"/>
</dbReference>
<keyword evidence="1" id="KW-0863">Zinc-finger</keyword>
<organism evidence="3">
    <name type="scientific">Rhizophora mucronata</name>
    <name type="common">Asiatic mangrove</name>
    <dbReference type="NCBI Taxonomy" id="61149"/>
    <lineage>
        <taxon>Eukaryota</taxon>
        <taxon>Viridiplantae</taxon>
        <taxon>Streptophyta</taxon>
        <taxon>Embryophyta</taxon>
        <taxon>Tracheophyta</taxon>
        <taxon>Spermatophyta</taxon>
        <taxon>Magnoliopsida</taxon>
        <taxon>eudicotyledons</taxon>
        <taxon>Gunneridae</taxon>
        <taxon>Pentapetalae</taxon>
        <taxon>rosids</taxon>
        <taxon>fabids</taxon>
        <taxon>Malpighiales</taxon>
        <taxon>Rhizophoraceae</taxon>
        <taxon>Rhizophora</taxon>
    </lineage>
</organism>
<dbReference type="EMBL" id="GGEC01032135">
    <property type="protein sequence ID" value="MBX12619.1"/>
    <property type="molecule type" value="Transcribed_RNA"/>
</dbReference>